<dbReference type="InterPro" id="IPR009057">
    <property type="entry name" value="Homeodomain-like_sf"/>
</dbReference>
<proteinExistence type="predicted"/>
<dbReference type="EMBL" id="CP050869">
    <property type="protein sequence ID" value="QPG49313.1"/>
    <property type="molecule type" value="Genomic_DNA"/>
</dbReference>
<evidence type="ECO:0000313" key="1">
    <source>
        <dbReference type="EMBL" id="QPG49313.1"/>
    </source>
</evidence>
<dbReference type="PANTHER" id="PTHR33293:SF1">
    <property type="entry name" value="INSERTION ELEMENT IS1 1 PROTEIN INSB-RELATED"/>
    <property type="match status" value="1"/>
</dbReference>
<dbReference type="Gene3D" id="1.10.10.10">
    <property type="entry name" value="Winged helix-like DNA-binding domain superfamily/Winged helix DNA-binding domain"/>
    <property type="match status" value="1"/>
</dbReference>
<sequence>MGRKPVFRQDVSCPSCGSHHVVKCGRPLGRQKFLCRDCGKYFLGDASYHHHSRKLREEALRMYANGMSMRAISRVLNVPLGTVFTWIKRYGGQKYEKLVELWGRAKELVKGKVVAKVVDEMWTYLYKNARAFYKWVFTCYVYTRLGVYLIYSVGDRDESTFLEVKKYLPDEGRWVSDDYNLYFWLKDHTVVSPVNPNESFHSSLRDRLIRFKRATKAVNKSIRTMMYSIALVLWERRLIPEFVA</sequence>
<reference evidence="1 2" key="1">
    <citation type="journal article" date="2020" name="Nat. Commun.">
        <title>The structures of two archaeal type IV pili illuminate evolutionary relationships.</title>
        <authorList>
            <person name="Wang F."/>
            <person name="Baquero D.P."/>
            <person name="Su Z."/>
            <person name="Beltran L.C."/>
            <person name="Prangishvili D."/>
            <person name="Krupovic M."/>
            <person name="Egelman E.H."/>
        </authorList>
    </citation>
    <scope>NUCLEOTIDE SEQUENCE [LARGE SCALE GENOMIC DNA]</scope>
    <source>
        <strain evidence="1 2">POZ149</strain>
    </source>
</reference>
<dbReference type="AlphaFoldDB" id="A0A7S9IHP9"/>
<dbReference type="InterPro" id="IPR036388">
    <property type="entry name" value="WH-like_DNA-bd_sf"/>
</dbReference>
<evidence type="ECO:0000313" key="2">
    <source>
        <dbReference type="Proteomes" id="UP000594632"/>
    </source>
</evidence>
<organism evidence="1 2">
    <name type="scientific">Saccharolobus solfataricus</name>
    <name type="common">Sulfolobus solfataricus</name>
    <dbReference type="NCBI Taxonomy" id="2287"/>
    <lineage>
        <taxon>Archaea</taxon>
        <taxon>Thermoproteota</taxon>
        <taxon>Thermoprotei</taxon>
        <taxon>Sulfolobales</taxon>
        <taxon>Sulfolobaceae</taxon>
        <taxon>Saccharolobus</taxon>
    </lineage>
</organism>
<name>A0A7S9IHP9_SACSO</name>
<protein>
    <submittedName>
        <fullName evidence="1">IS1 family transposase</fullName>
    </submittedName>
</protein>
<gene>
    <name evidence="1" type="ORF">HFC64_05290</name>
</gene>
<dbReference type="Proteomes" id="UP000594632">
    <property type="component" value="Chromosome"/>
</dbReference>
<dbReference type="NCBIfam" id="NF033558">
    <property type="entry name" value="transpos_IS1"/>
    <property type="match status" value="1"/>
</dbReference>
<accession>A0A7S9IHP9</accession>
<dbReference type="SUPFAM" id="SSF46689">
    <property type="entry name" value="Homeodomain-like"/>
    <property type="match status" value="1"/>
</dbReference>
<dbReference type="PANTHER" id="PTHR33293">
    <property type="entry name" value="INSERTION ELEMENT IS1 1 PROTEIN INSB-RELATED"/>
    <property type="match status" value="1"/>
</dbReference>
<dbReference type="InterPro" id="IPR051354">
    <property type="entry name" value="Transposase_27_IS1"/>
</dbReference>
<dbReference type="Pfam" id="PF13384">
    <property type="entry name" value="HTH_23"/>
    <property type="match status" value="1"/>
</dbReference>